<protein>
    <submittedName>
        <fullName evidence="2">Uncharacterized protein</fullName>
    </submittedName>
</protein>
<reference evidence="2" key="1">
    <citation type="submission" date="2021-11" db="EMBL/GenBank/DDBJ databases">
        <title>Streptomyces corallinus and Kineosporia corallina sp. nov., two new coral-derived marine actinobacteria.</title>
        <authorList>
            <person name="Buangrab K."/>
            <person name="Sutthacheep M."/>
            <person name="Yeemin T."/>
            <person name="Harunari E."/>
            <person name="Igarashi Y."/>
            <person name="Sripreechasak P."/>
            <person name="Kanchanasin P."/>
            <person name="Tanasupawat S."/>
            <person name="Phongsopitanun W."/>
        </authorList>
    </citation>
    <scope>NUCLEOTIDE SEQUENCE</scope>
    <source>
        <strain evidence="2">JCM 31032</strain>
    </source>
</reference>
<keyword evidence="1" id="KW-1133">Transmembrane helix</keyword>
<feature type="transmembrane region" description="Helical" evidence="1">
    <location>
        <begin position="23"/>
        <end position="45"/>
    </location>
</feature>
<dbReference type="AlphaFoldDB" id="A0A9X1NLR6"/>
<evidence type="ECO:0000256" key="1">
    <source>
        <dbReference type="SAM" id="Phobius"/>
    </source>
</evidence>
<comment type="caution">
    <text evidence="2">The sequence shown here is derived from an EMBL/GenBank/DDBJ whole genome shotgun (WGS) entry which is preliminary data.</text>
</comment>
<gene>
    <name evidence="2" type="ORF">LR394_31375</name>
</gene>
<proteinExistence type="predicted"/>
<keyword evidence="1" id="KW-0472">Membrane</keyword>
<dbReference type="Proteomes" id="UP001138997">
    <property type="component" value="Unassembled WGS sequence"/>
</dbReference>
<evidence type="ECO:0000313" key="2">
    <source>
        <dbReference type="EMBL" id="MCD5315408.1"/>
    </source>
</evidence>
<evidence type="ECO:0000313" key="3">
    <source>
        <dbReference type="Proteomes" id="UP001138997"/>
    </source>
</evidence>
<dbReference type="RefSeq" id="WP_231448231.1">
    <property type="nucleotide sequence ID" value="NZ_JAJOMB010000022.1"/>
</dbReference>
<sequence length="139" mass="14332">MPRQESPAGQDQEGPGGREDLRLLVAVLVGLEALALLVGAVLLVVEGLGASRPVNGIGLGVIAAVIGLALAGCVRGLREGARWTRGPVMTWQLLQAGVGMPVSASNYWYYGIPILAIAVVVGFLVAGKHVIVREEDAAA</sequence>
<feature type="transmembrane region" description="Helical" evidence="1">
    <location>
        <begin position="57"/>
        <end position="77"/>
    </location>
</feature>
<accession>A0A9X1NLR6</accession>
<name>A0A9X1NLR6_9ACTN</name>
<feature type="transmembrane region" description="Helical" evidence="1">
    <location>
        <begin position="107"/>
        <end position="126"/>
    </location>
</feature>
<keyword evidence="1" id="KW-0812">Transmembrane</keyword>
<keyword evidence="3" id="KW-1185">Reference proteome</keyword>
<organism evidence="2 3">
    <name type="scientific">Kineosporia babensis</name>
    <dbReference type="NCBI Taxonomy" id="499548"/>
    <lineage>
        <taxon>Bacteria</taxon>
        <taxon>Bacillati</taxon>
        <taxon>Actinomycetota</taxon>
        <taxon>Actinomycetes</taxon>
        <taxon>Kineosporiales</taxon>
        <taxon>Kineosporiaceae</taxon>
        <taxon>Kineosporia</taxon>
    </lineage>
</organism>
<dbReference type="EMBL" id="JAJOMB010000022">
    <property type="protein sequence ID" value="MCD5315408.1"/>
    <property type="molecule type" value="Genomic_DNA"/>
</dbReference>